<dbReference type="SMART" id="SM00220">
    <property type="entry name" value="S_TKc"/>
    <property type="match status" value="1"/>
</dbReference>
<organism evidence="8 9">
    <name type="scientific">Mesorhabditis belari</name>
    <dbReference type="NCBI Taxonomy" id="2138241"/>
    <lineage>
        <taxon>Eukaryota</taxon>
        <taxon>Metazoa</taxon>
        <taxon>Ecdysozoa</taxon>
        <taxon>Nematoda</taxon>
        <taxon>Chromadorea</taxon>
        <taxon>Rhabditida</taxon>
        <taxon>Rhabditina</taxon>
        <taxon>Rhabditomorpha</taxon>
        <taxon>Rhabditoidea</taxon>
        <taxon>Rhabditidae</taxon>
        <taxon>Mesorhabditinae</taxon>
        <taxon>Mesorhabditis</taxon>
    </lineage>
</organism>
<keyword evidence="4" id="KW-0547">Nucleotide-binding</keyword>
<keyword evidence="6" id="KW-0067">ATP-binding</keyword>
<dbReference type="PANTHER" id="PTHR24057">
    <property type="entry name" value="GLYCOGEN SYNTHASE KINASE-3 ALPHA"/>
    <property type="match status" value="1"/>
</dbReference>
<dbReference type="GO" id="GO:0005634">
    <property type="term" value="C:nucleus"/>
    <property type="evidence" value="ECO:0007669"/>
    <property type="project" value="TreeGrafter"/>
</dbReference>
<dbReference type="PROSITE" id="PS50011">
    <property type="entry name" value="PROTEIN_KINASE_DOM"/>
    <property type="match status" value="1"/>
</dbReference>
<dbReference type="PROSITE" id="PS00108">
    <property type="entry name" value="PROTEIN_KINASE_ST"/>
    <property type="match status" value="1"/>
</dbReference>
<dbReference type="InterPro" id="IPR000719">
    <property type="entry name" value="Prot_kinase_dom"/>
</dbReference>
<dbReference type="GO" id="GO:0032436">
    <property type="term" value="P:positive regulation of proteasomal ubiquitin-dependent protein catabolic process"/>
    <property type="evidence" value="ECO:0007669"/>
    <property type="project" value="TreeGrafter"/>
</dbReference>
<evidence type="ECO:0000256" key="4">
    <source>
        <dbReference type="ARBA" id="ARBA00022741"/>
    </source>
</evidence>
<evidence type="ECO:0000313" key="9">
    <source>
        <dbReference type="WBParaSite" id="MBELARI_LOCUS18462"/>
    </source>
</evidence>
<dbReference type="Proteomes" id="UP000887575">
    <property type="component" value="Unassembled WGS sequence"/>
</dbReference>
<keyword evidence="8" id="KW-1185">Reference proteome</keyword>
<dbReference type="GO" id="GO:0090090">
    <property type="term" value="P:negative regulation of canonical Wnt signaling pathway"/>
    <property type="evidence" value="ECO:0007669"/>
    <property type="project" value="TreeGrafter"/>
</dbReference>
<evidence type="ECO:0000256" key="5">
    <source>
        <dbReference type="ARBA" id="ARBA00022777"/>
    </source>
</evidence>
<dbReference type="PANTHER" id="PTHR24057:SF18">
    <property type="entry name" value="SERINE_THREONINE-PROTEIN KINASE R03D7.5-RELATED"/>
    <property type="match status" value="1"/>
</dbReference>
<dbReference type="Pfam" id="PF00069">
    <property type="entry name" value="Pkinase"/>
    <property type="match status" value="1"/>
</dbReference>
<dbReference type="InterPro" id="IPR050591">
    <property type="entry name" value="GSK-3"/>
</dbReference>
<name>A0AAF3EW86_9BILA</name>
<accession>A0AAF3EW86</accession>
<dbReference type="InterPro" id="IPR008271">
    <property type="entry name" value="Ser/Thr_kinase_AS"/>
</dbReference>
<keyword evidence="5" id="KW-0418">Kinase</keyword>
<dbReference type="GO" id="GO:0005829">
    <property type="term" value="C:cytosol"/>
    <property type="evidence" value="ECO:0007669"/>
    <property type="project" value="TreeGrafter"/>
</dbReference>
<evidence type="ECO:0000256" key="6">
    <source>
        <dbReference type="ARBA" id="ARBA00022840"/>
    </source>
</evidence>
<evidence type="ECO:0000313" key="8">
    <source>
        <dbReference type="Proteomes" id="UP000887575"/>
    </source>
</evidence>
<evidence type="ECO:0000256" key="1">
    <source>
        <dbReference type="ARBA" id="ARBA00005527"/>
    </source>
</evidence>
<dbReference type="GO" id="GO:0004674">
    <property type="term" value="F:protein serine/threonine kinase activity"/>
    <property type="evidence" value="ECO:0007669"/>
    <property type="project" value="UniProtKB-KW"/>
</dbReference>
<feature type="domain" description="Protein kinase" evidence="7">
    <location>
        <begin position="24"/>
        <end position="326"/>
    </location>
</feature>
<keyword evidence="2" id="KW-0723">Serine/threonine-protein kinase</keyword>
<dbReference type="GO" id="GO:0005524">
    <property type="term" value="F:ATP binding"/>
    <property type="evidence" value="ECO:0007669"/>
    <property type="project" value="UniProtKB-KW"/>
</dbReference>
<evidence type="ECO:0000259" key="7">
    <source>
        <dbReference type="PROSITE" id="PS50011"/>
    </source>
</evidence>
<evidence type="ECO:0000256" key="3">
    <source>
        <dbReference type="ARBA" id="ARBA00022679"/>
    </source>
</evidence>
<dbReference type="SUPFAM" id="SSF56112">
    <property type="entry name" value="Protein kinase-like (PK-like)"/>
    <property type="match status" value="1"/>
</dbReference>
<proteinExistence type="inferred from homology"/>
<reference evidence="9" key="1">
    <citation type="submission" date="2024-02" db="UniProtKB">
        <authorList>
            <consortium name="WormBaseParasite"/>
        </authorList>
    </citation>
    <scope>IDENTIFICATION</scope>
</reference>
<keyword evidence="3" id="KW-0808">Transferase</keyword>
<dbReference type="Gene3D" id="1.10.510.10">
    <property type="entry name" value="Transferase(Phosphotransferase) domain 1"/>
    <property type="match status" value="1"/>
</dbReference>
<dbReference type="GO" id="GO:0070507">
    <property type="term" value="P:regulation of microtubule cytoskeleton organization"/>
    <property type="evidence" value="ECO:0007669"/>
    <property type="project" value="TreeGrafter"/>
</dbReference>
<protein>
    <submittedName>
        <fullName evidence="9">Protein kinase domain-containing protein</fullName>
    </submittedName>
</protein>
<dbReference type="WBParaSite" id="MBELARI_LOCUS18462">
    <property type="protein sequence ID" value="MBELARI_LOCUS18462"/>
    <property type="gene ID" value="MBELARI_LOCUS18462"/>
</dbReference>
<dbReference type="GO" id="GO:0030424">
    <property type="term" value="C:axon"/>
    <property type="evidence" value="ECO:0007669"/>
    <property type="project" value="TreeGrafter"/>
</dbReference>
<dbReference type="AlphaFoldDB" id="A0AAF3EW86"/>
<comment type="similarity">
    <text evidence="1">Belongs to the protein kinase superfamily. CMGC Ser/Thr protein kinase family. GSK-3 subfamily.</text>
</comment>
<dbReference type="GO" id="GO:0030154">
    <property type="term" value="P:cell differentiation"/>
    <property type="evidence" value="ECO:0007669"/>
    <property type="project" value="TreeGrafter"/>
</dbReference>
<sequence length="377" mass="42553">MGKFTAKRIHGPRTGAGEMMDIVLSNQRICGAGRFSNVYVAKLEEPVEMTVAIKNVWLTATSGKYSKENSKDHVPSTEPLPNQGGNYAYAEIGVLAMIRHPHIVRLLYHFSKPTETDECYSLVLDFLPQELGKLLKTKKQPFNVLETKVLSWQIFNALEYLNAYDIAHLDIKPNNLILDESTLHLKLSDFGNARVLNKEADYLSYQVTRFYRAPELLFGGCRFTTLIDVWAAGCVMAEICTGKVLFRAPDPKNQARLVVEVLGYPTDEDVKAMDVGRPRVRRGTTKGILAHQPQLPKEMISVLQKIFIYNVQKRASAARVMTDEFFAELKTLPKRPNGVPIKDFGYAIEEQPIKATKARLERSKERMSSTCHPAIKH</sequence>
<evidence type="ECO:0000256" key="2">
    <source>
        <dbReference type="ARBA" id="ARBA00022527"/>
    </source>
</evidence>
<dbReference type="GO" id="GO:0007165">
    <property type="term" value="P:signal transduction"/>
    <property type="evidence" value="ECO:0007669"/>
    <property type="project" value="TreeGrafter"/>
</dbReference>
<dbReference type="Gene3D" id="3.30.200.20">
    <property type="entry name" value="Phosphorylase Kinase, domain 1"/>
    <property type="match status" value="1"/>
</dbReference>
<dbReference type="InterPro" id="IPR011009">
    <property type="entry name" value="Kinase-like_dom_sf"/>
</dbReference>